<feature type="region of interest" description="Disordered" evidence="3">
    <location>
        <begin position="1"/>
        <end position="33"/>
    </location>
</feature>
<keyword evidence="2" id="KW-0560">Oxidoreductase</keyword>
<dbReference type="RefSeq" id="WP_344939468.1">
    <property type="nucleotide sequence ID" value="NZ_BAAAZG010000001.1"/>
</dbReference>
<dbReference type="Gene3D" id="3.40.50.720">
    <property type="entry name" value="NAD(P)-binding Rossmann-like Domain"/>
    <property type="match status" value="1"/>
</dbReference>
<dbReference type="Pfam" id="PF22725">
    <property type="entry name" value="GFO_IDH_MocA_C3"/>
    <property type="match status" value="1"/>
</dbReference>
<keyword evidence="7" id="KW-1185">Reference proteome</keyword>
<evidence type="ECO:0000259" key="4">
    <source>
        <dbReference type="Pfam" id="PF01408"/>
    </source>
</evidence>
<dbReference type="SUPFAM" id="SSF55347">
    <property type="entry name" value="Glyceraldehyde-3-phosphate dehydrogenase-like, C-terminal domain"/>
    <property type="match status" value="1"/>
</dbReference>
<comment type="similarity">
    <text evidence="1">Belongs to the Gfo/Idh/MocA family.</text>
</comment>
<dbReference type="Pfam" id="PF01408">
    <property type="entry name" value="GFO_IDH_MocA"/>
    <property type="match status" value="1"/>
</dbReference>
<dbReference type="InterPro" id="IPR000683">
    <property type="entry name" value="Gfo/Idh/MocA-like_OxRdtase_N"/>
</dbReference>
<dbReference type="SUPFAM" id="SSF51735">
    <property type="entry name" value="NAD(P)-binding Rossmann-fold domains"/>
    <property type="match status" value="1"/>
</dbReference>
<name>A0ABP7UXG6_9ACTN</name>
<dbReference type="PANTHER" id="PTHR22604:SF105">
    <property type="entry name" value="TRANS-1,2-DIHYDROBENZENE-1,2-DIOL DEHYDROGENASE"/>
    <property type="match status" value="1"/>
</dbReference>
<protein>
    <submittedName>
        <fullName evidence="6">Gfo/Idh/MocA family oxidoreductase</fullName>
    </submittedName>
</protein>
<evidence type="ECO:0000256" key="1">
    <source>
        <dbReference type="ARBA" id="ARBA00010928"/>
    </source>
</evidence>
<dbReference type="InterPro" id="IPR036291">
    <property type="entry name" value="NAD(P)-bd_dom_sf"/>
</dbReference>
<dbReference type="InterPro" id="IPR055170">
    <property type="entry name" value="GFO_IDH_MocA-like_dom"/>
</dbReference>
<dbReference type="InterPro" id="IPR050984">
    <property type="entry name" value="Gfo/Idh/MocA_domain"/>
</dbReference>
<sequence>MSQTLPADGHERDASPAGVLPAPRTPSPRDAPGLRWGVIAPGGIAASFTQALHTHTQQRVVAVGSRDARRARVFADRFGIAASYGSYAELLDDSRVDIVYVASPHSAHFAHAMQAIQAGRHVLVEKAFTRNAREAELLIEAARQRGVFLMEAMWTRFLPHIDVVRQVLASGMLGEVQTVVADHGQFMVPDAAHRLYAPELAGGALLDLGVYPVSFASMVLGPFTSITAVGTKAFTGVDGQASIVVTNEAGAHGVLTTTLFARTPTTASVSGTLARLEIEGEFYAPATVRLVSRERELLDTFVPAQRDGGLCYEAAEAARCVAAGRLESELMPLAETLRIMRALDEIRSGLGVAFPGE</sequence>
<proteinExistence type="inferred from homology"/>
<evidence type="ECO:0000313" key="6">
    <source>
        <dbReference type="EMBL" id="GAA4055064.1"/>
    </source>
</evidence>
<comment type="caution">
    <text evidence="6">The sequence shown here is derived from an EMBL/GenBank/DDBJ whole genome shotgun (WGS) entry which is preliminary data.</text>
</comment>
<accession>A0ABP7UXG6</accession>
<evidence type="ECO:0000256" key="2">
    <source>
        <dbReference type="ARBA" id="ARBA00023002"/>
    </source>
</evidence>
<dbReference type="EMBL" id="BAAAZG010000001">
    <property type="protein sequence ID" value="GAA4055064.1"/>
    <property type="molecule type" value="Genomic_DNA"/>
</dbReference>
<gene>
    <name evidence="6" type="ORF">GCM10022214_02680</name>
</gene>
<evidence type="ECO:0000313" key="7">
    <source>
        <dbReference type="Proteomes" id="UP001500683"/>
    </source>
</evidence>
<dbReference type="PANTHER" id="PTHR22604">
    <property type="entry name" value="OXIDOREDUCTASES"/>
    <property type="match status" value="1"/>
</dbReference>
<feature type="domain" description="GFO/IDH/MocA-like oxidoreductase" evidence="5">
    <location>
        <begin position="164"/>
        <end position="276"/>
    </location>
</feature>
<dbReference type="Proteomes" id="UP001500683">
    <property type="component" value="Unassembled WGS sequence"/>
</dbReference>
<feature type="domain" description="Gfo/Idh/MocA-like oxidoreductase N-terminal" evidence="4">
    <location>
        <begin position="35"/>
        <end position="151"/>
    </location>
</feature>
<organism evidence="6 7">
    <name type="scientific">Actinomadura miaoliensis</name>
    <dbReference type="NCBI Taxonomy" id="430685"/>
    <lineage>
        <taxon>Bacteria</taxon>
        <taxon>Bacillati</taxon>
        <taxon>Actinomycetota</taxon>
        <taxon>Actinomycetes</taxon>
        <taxon>Streptosporangiales</taxon>
        <taxon>Thermomonosporaceae</taxon>
        <taxon>Actinomadura</taxon>
    </lineage>
</organism>
<evidence type="ECO:0000259" key="5">
    <source>
        <dbReference type="Pfam" id="PF22725"/>
    </source>
</evidence>
<dbReference type="Gene3D" id="3.30.360.10">
    <property type="entry name" value="Dihydrodipicolinate Reductase, domain 2"/>
    <property type="match status" value="1"/>
</dbReference>
<evidence type="ECO:0000256" key="3">
    <source>
        <dbReference type="SAM" id="MobiDB-lite"/>
    </source>
</evidence>
<reference evidence="7" key="1">
    <citation type="journal article" date="2019" name="Int. J. Syst. Evol. Microbiol.">
        <title>The Global Catalogue of Microorganisms (GCM) 10K type strain sequencing project: providing services to taxonomists for standard genome sequencing and annotation.</title>
        <authorList>
            <consortium name="The Broad Institute Genomics Platform"/>
            <consortium name="The Broad Institute Genome Sequencing Center for Infectious Disease"/>
            <person name="Wu L."/>
            <person name="Ma J."/>
        </authorList>
    </citation>
    <scope>NUCLEOTIDE SEQUENCE [LARGE SCALE GENOMIC DNA]</scope>
    <source>
        <strain evidence="7">JCM 16702</strain>
    </source>
</reference>